<dbReference type="EMBL" id="JARGDH010000002">
    <property type="protein sequence ID" value="KAL0274708.1"/>
    <property type="molecule type" value="Genomic_DNA"/>
</dbReference>
<feature type="region of interest" description="Disordered" evidence="1">
    <location>
        <begin position="47"/>
        <end position="107"/>
    </location>
</feature>
<dbReference type="InterPro" id="IPR000938">
    <property type="entry name" value="CAP-Gly_domain"/>
</dbReference>
<dbReference type="InterPro" id="IPR036859">
    <property type="entry name" value="CAP-Gly_dom_sf"/>
</dbReference>
<evidence type="ECO:0000313" key="3">
    <source>
        <dbReference type="EMBL" id="KAL0274708.1"/>
    </source>
</evidence>
<reference evidence="3" key="1">
    <citation type="journal article" date="2024" name="Gigascience">
        <title>Chromosome-level genome of the poultry shaft louse Menopon gallinae provides insight into the host-switching and adaptive evolution of parasitic lice.</title>
        <authorList>
            <person name="Xu Y."/>
            <person name="Ma L."/>
            <person name="Liu S."/>
            <person name="Liang Y."/>
            <person name="Liu Q."/>
            <person name="He Z."/>
            <person name="Tian L."/>
            <person name="Duan Y."/>
            <person name="Cai W."/>
            <person name="Li H."/>
            <person name="Song F."/>
        </authorList>
    </citation>
    <scope>NUCLEOTIDE SEQUENCE</scope>
    <source>
        <strain evidence="3">Cailab_2023a</strain>
    </source>
</reference>
<evidence type="ECO:0000259" key="2">
    <source>
        <dbReference type="PROSITE" id="PS50245"/>
    </source>
</evidence>
<accession>A0AAW2HYZ9</accession>
<feature type="compositionally biased region" description="Acidic residues" evidence="1">
    <location>
        <begin position="85"/>
        <end position="94"/>
    </location>
</feature>
<feature type="domain" description="CAP-Gly" evidence="2">
    <location>
        <begin position="494"/>
        <end position="536"/>
    </location>
</feature>
<feature type="compositionally biased region" description="Basic and acidic residues" evidence="1">
    <location>
        <begin position="75"/>
        <end position="84"/>
    </location>
</feature>
<dbReference type="SUPFAM" id="SSF74924">
    <property type="entry name" value="Cap-Gly domain"/>
    <property type="match status" value="1"/>
</dbReference>
<dbReference type="SMART" id="SM01052">
    <property type="entry name" value="CAP_GLY"/>
    <property type="match status" value="1"/>
</dbReference>
<protein>
    <recommendedName>
        <fullName evidence="2">CAP-Gly domain-containing protein</fullName>
    </recommendedName>
</protein>
<proteinExistence type="predicted"/>
<dbReference type="Gene3D" id="2.30.30.190">
    <property type="entry name" value="CAP Gly-rich-like domain"/>
    <property type="match status" value="1"/>
</dbReference>
<organism evidence="3">
    <name type="scientific">Menopon gallinae</name>
    <name type="common">poultry shaft louse</name>
    <dbReference type="NCBI Taxonomy" id="328185"/>
    <lineage>
        <taxon>Eukaryota</taxon>
        <taxon>Metazoa</taxon>
        <taxon>Ecdysozoa</taxon>
        <taxon>Arthropoda</taxon>
        <taxon>Hexapoda</taxon>
        <taxon>Insecta</taxon>
        <taxon>Pterygota</taxon>
        <taxon>Neoptera</taxon>
        <taxon>Paraneoptera</taxon>
        <taxon>Psocodea</taxon>
        <taxon>Troctomorpha</taxon>
        <taxon>Phthiraptera</taxon>
        <taxon>Amblycera</taxon>
        <taxon>Menoponidae</taxon>
        <taxon>Menopon</taxon>
    </lineage>
</organism>
<feature type="compositionally biased region" description="Low complexity" evidence="1">
    <location>
        <begin position="319"/>
        <end position="330"/>
    </location>
</feature>
<dbReference type="PROSITE" id="PS50245">
    <property type="entry name" value="CAP_GLY_2"/>
    <property type="match status" value="1"/>
</dbReference>
<name>A0AAW2HYZ9_9NEOP</name>
<feature type="compositionally biased region" description="Basic and acidic residues" evidence="1">
    <location>
        <begin position="47"/>
        <end position="63"/>
    </location>
</feature>
<dbReference type="AlphaFoldDB" id="A0AAW2HYZ9"/>
<sequence>MRSGDLDGNGQMEVSLLSGGAKHSLETVRVLHETVLALRTALEGSRKELSELRSRFRSHDRALGDSAPMETVDEATGRDGSEGKPEEEEEEEDAFEKPDSGAESEDIDDIELVFTTGETDPGAIHEDMVPIRDERKPQTHEVPVETDISKCGVIDENDAASGCRRNTLPDPLPYRPIIHREILAAARAARGSPRKVRPVVGERTSARQETAAQTDITAVPALWKSETYLAHKISCNLTTLPSKFALPVPRSSLLPLSDKSREARRVLLSDINFTSKVPELSRSADHLHREEDPLHGGYRNRGYMKSCESGWEGKVPETGRNGSRSSWGSRYQASTTSIPEEEPQRRHSCRVPVACCHVRHAWSSVPSFRCHPGHHHVVRADEVCPSGRRAREHHCCPSGRSLPDLRGDCDSGDSTDSLIDEAEEFLRRSIDLMMLPRKKTDRRYSEPESSLGAEPPKSAQPFLPKSPGELKTDCLVKVIAADGRIVMGRVRYSGQVVGKAEPYVGIELHSSTGGSDGTFLDHRYFDCKPDHAIFVPFKKVVLAWCT</sequence>
<gene>
    <name evidence="3" type="ORF">PYX00_002772</name>
</gene>
<feature type="region of interest" description="Disordered" evidence="1">
    <location>
        <begin position="309"/>
        <end position="344"/>
    </location>
</feature>
<comment type="caution">
    <text evidence="3">The sequence shown here is derived from an EMBL/GenBank/DDBJ whole genome shotgun (WGS) entry which is preliminary data.</text>
</comment>
<evidence type="ECO:0000256" key="1">
    <source>
        <dbReference type="SAM" id="MobiDB-lite"/>
    </source>
</evidence>
<dbReference type="Pfam" id="PF01302">
    <property type="entry name" value="CAP_GLY"/>
    <property type="match status" value="1"/>
</dbReference>
<feature type="region of interest" description="Disordered" evidence="1">
    <location>
        <begin position="437"/>
        <end position="466"/>
    </location>
</feature>